<reference evidence="3" key="1">
    <citation type="submission" date="2017-03" db="EMBL/GenBank/DDBJ databases">
        <authorList>
            <person name="Safronova V.I."/>
            <person name="Sazanova A.L."/>
            <person name="Chirak E.R."/>
        </authorList>
    </citation>
    <scope>NUCLEOTIDE SEQUENCE [LARGE SCALE GENOMIC DNA]</scope>
    <source>
        <strain evidence="3">Ach-343</strain>
    </source>
</reference>
<evidence type="ECO:0000259" key="1">
    <source>
        <dbReference type="Pfam" id="PF07506"/>
    </source>
</evidence>
<dbReference type="InterPro" id="IPR011111">
    <property type="entry name" value="Plasmid_RepB"/>
</dbReference>
<protein>
    <recommendedName>
        <fullName evidence="1">RepB plasmid partition domain-containing protein</fullName>
    </recommendedName>
</protein>
<name>A0A2W7CGG8_9HYPH</name>
<dbReference type="OrthoDB" id="7632576at2"/>
<evidence type="ECO:0000313" key="2">
    <source>
        <dbReference type="EMBL" id="PZV40498.1"/>
    </source>
</evidence>
<dbReference type="Proteomes" id="UP000248616">
    <property type="component" value="Unassembled WGS sequence"/>
</dbReference>
<accession>A0A2W7CGG8</accession>
<evidence type="ECO:0000313" key="3">
    <source>
        <dbReference type="Proteomes" id="UP000248616"/>
    </source>
</evidence>
<feature type="domain" description="RepB plasmid partition" evidence="1">
    <location>
        <begin position="243"/>
        <end position="308"/>
    </location>
</feature>
<proteinExistence type="predicted"/>
<dbReference type="Pfam" id="PF07506">
    <property type="entry name" value="RepB"/>
    <property type="match status" value="1"/>
</dbReference>
<dbReference type="EMBL" id="MZXV01000001">
    <property type="protein sequence ID" value="PZV40498.1"/>
    <property type="molecule type" value="Genomic_DNA"/>
</dbReference>
<gene>
    <name evidence="2" type="ORF">B5V02_00250</name>
</gene>
<dbReference type="AlphaFoldDB" id="A0A2W7CGG8"/>
<comment type="caution">
    <text evidence="2">The sequence shown here is derived from an EMBL/GenBank/DDBJ whole genome shotgun (WGS) entry which is preliminary data.</text>
</comment>
<organism evidence="2 3">
    <name type="scientific">Mesorhizobium kowhaii</name>
    <dbReference type="NCBI Taxonomy" id="1300272"/>
    <lineage>
        <taxon>Bacteria</taxon>
        <taxon>Pseudomonadati</taxon>
        <taxon>Pseudomonadota</taxon>
        <taxon>Alphaproteobacteria</taxon>
        <taxon>Hyphomicrobiales</taxon>
        <taxon>Phyllobacteriaceae</taxon>
        <taxon>Mesorhizobium</taxon>
    </lineage>
</organism>
<keyword evidence="3" id="KW-1185">Reference proteome</keyword>
<sequence length="318" mass="35390">MSICQCLACRRIVDAVRVSREIDAGRADFEAVGFRTLIEGLRSKRMGDGDQGDVRLFAKRKAKPKRLMSGQVANEKVRQRLAAVLRFFVAAAIGIRTAAGFDDLAIVVDGVVLAVWPRFHFRFRLLVLSAGEATFDAGRSVMGKHHEYAATRNNIRIIGVTQSVDALDLSFEITEAVIDIIRQFRGAVPFLREPVERVGCRRIGGFVFFRQFYRLRVGAAQPVCMGIVDMNVRSFPAFGLPEGITAAQLAAMETGLADLSQEFRNTAEHFGSWGLELVAVRGYLNRLMDNSKVVRHLAHHFPKQLAQFQGILETDPIN</sequence>